<reference evidence="1 2" key="1">
    <citation type="journal article" date="2019" name="ACS Chem. Biol.">
        <title>Identification and Mobilization of a Cryptic Antibiotic Biosynthesis Gene Locus from a Human-Pathogenic Nocardia Isolate.</title>
        <authorList>
            <person name="Herisse M."/>
            <person name="Ishida K."/>
            <person name="Porter J.L."/>
            <person name="Howden B."/>
            <person name="Hertweck C."/>
            <person name="Stinear T.P."/>
            <person name="Pidot S.J."/>
        </authorList>
    </citation>
    <scope>NUCLEOTIDE SEQUENCE [LARGE SCALE GENOMIC DNA]</scope>
    <source>
        <strain evidence="1 2">AUSMDU00012715</strain>
    </source>
</reference>
<gene>
    <name evidence="1" type="ORF">F6W96_40465</name>
</gene>
<accession>A0A6G9ZDC2</accession>
<name>A0A6G9ZDC2_9NOCA</name>
<evidence type="ECO:0000313" key="2">
    <source>
        <dbReference type="Proteomes" id="UP000500953"/>
    </source>
</evidence>
<dbReference type="RefSeq" id="WP_167490937.1">
    <property type="nucleotide sequence ID" value="NZ_CP046173.1"/>
</dbReference>
<evidence type="ECO:0000313" key="1">
    <source>
        <dbReference type="EMBL" id="QIS23615.1"/>
    </source>
</evidence>
<protein>
    <submittedName>
        <fullName evidence="1">Uncharacterized protein</fullName>
    </submittedName>
</protein>
<dbReference type="EMBL" id="CP046173">
    <property type="protein sequence ID" value="QIS23615.1"/>
    <property type="molecule type" value="Genomic_DNA"/>
</dbReference>
<dbReference type="AlphaFoldDB" id="A0A6G9ZDC2"/>
<organism evidence="1 2">
    <name type="scientific">Nocardia terpenica</name>
    <dbReference type="NCBI Taxonomy" id="455432"/>
    <lineage>
        <taxon>Bacteria</taxon>
        <taxon>Bacillati</taxon>
        <taxon>Actinomycetota</taxon>
        <taxon>Actinomycetes</taxon>
        <taxon>Mycobacteriales</taxon>
        <taxon>Nocardiaceae</taxon>
        <taxon>Nocardia</taxon>
    </lineage>
</organism>
<sequence>MDKLGSTPAWGGRFRGEVVVGDASGPGVGAAGTGARGEVDGAVVGDCGDGGTPVTGSRPVGIAGVVGVSGGIVLITAGPEPPLGVAAVEAAATASPPARVTAASSSPAWVLVHIMIAPAD</sequence>
<dbReference type="Proteomes" id="UP000500953">
    <property type="component" value="Chromosome"/>
</dbReference>
<proteinExistence type="predicted"/>